<evidence type="ECO:0000313" key="6">
    <source>
        <dbReference type="EMBL" id="KWT70077.1"/>
    </source>
</evidence>
<proteinExistence type="predicted"/>
<feature type="transmembrane region" description="Helical" evidence="5">
    <location>
        <begin position="51"/>
        <end position="84"/>
    </location>
</feature>
<evidence type="ECO:0000313" key="7">
    <source>
        <dbReference type="Proteomes" id="UP000059074"/>
    </source>
</evidence>
<keyword evidence="2 5" id="KW-0812">Transmembrane</keyword>
<comment type="subcellular location">
    <subcellularLocation>
        <location evidence="1">Membrane</location>
        <topology evidence="1">Multi-pass membrane protein</topology>
    </subcellularLocation>
</comment>
<evidence type="ECO:0000256" key="4">
    <source>
        <dbReference type="ARBA" id="ARBA00023136"/>
    </source>
</evidence>
<comment type="caution">
    <text evidence="6">The sequence shown here is derived from an EMBL/GenBank/DDBJ whole genome shotgun (WGS) entry which is preliminary data.</text>
</comment>
<feature type="transmembrane region" description="Helical" evidence="5">
    <location>
        <begin position="12"/>
        <end position="30"/>
    </location>
</feature>
<reference evidence="6 7" key="1">
    <citation type="submission" date="2015-10" db="EMBL/GenBank/DDBJ databases">
        <title>Transcriptomic analysis of a linuron degrading triple-species bacterial consortium.</title>
        <authorList>
            <person name="Albers P."/>
        </authorList>
    </citation>
    <scope>NUCLEOTIDE SEQUENCE [LARGE SCALE GENOMIC DNA]</scope>
    <source>
        <strain evidence="6 7">WDL6</strain>
    </source>
</reference>
<keyword evidence="4 5" id="KW-0472">Membrane</keyword>
<evidence type="ECO:0000256" key="2">
    <source>
        <dbReference type="ARBA" id="ARBA00022692"/>
    </source>
</evidence>
<dbReference type="GO" id="GO:0016020">
    <property type="term" value="C:membrane"/>
    <property type="evidence" value="ECO:0007669"/>
    <property type="project" value="UniProtKB-SubCell"/>
</dbReference>
<evidence type="ECO:0000256" key="1">
    <source>
        <dbReference type="ARBA" id="ARBA00004141"/>
    </source>
</evidence>
<dbReference type="PATRIC" id="fig|121290.4.peg.3247"/>
<name>A0A120CWY2_HYPSL</name>
<protein>
    <submittedName>
        <fullName evidence="6">Putative membrane protein</fullName>
    </submittedName>
</protein>
<dbReference type="Pfam" id="PF07681">
    <property type="entry name" value="DoxX"/>
    <property type="match status" value="1"/>
</dbReference>
<dbReference type="OrthoDB" id="9810206at2"/>
<feature type="transmembrane region" description="Helical" evidence="5">
    <location>
        <begin position="104"/>
        <end position="124"/>
    </location>
</feature>
<dbReference type="EMBL" id="LMTR01000040">
    <property type="protein sequence ID" value="KWT70077.1"/>
    <property type="molecule type" value="Genomic_DNA"/>
</dbReference>
<evidence type="ECO:0000256" key="5">
    <source>
        <dbReference type="SAM" id="Phobius"/>
    </source>
</evidence>
<keyword evidence="3 5" id="KW-1133">Transmembrane helix</keyword>
<organism evidence="6 7">
    <name type="scientific">Hyphomicrobium sulfonivorans</name>
    <dbReference type="NCBI Taxonomy" id="121290"/>
    <lineage>
        <taxon>Bacteria</taxon>
        <taxon>Pseudomonadati</taxon>
        <taxon>Pseudomonadota</taxon>
        <taxon>Alphaproteobacteria</taxon>
        <taxon>Hyphomicrobiales</taxon>
        <taxon>Hyphomicrobiaceae</taxon>
        <taxon>Hyphomicrobium</taxon>
    </lineage>
</organism>
<gene>
    <name evidence="6" type="ORF">APY04_1286</name>
</gene>
<keyword evidence="7" id="KW-1185">Reference proteome</keyword>
<dbReference type="STRING" id="121290.APY04_1286"/>
<evidence type="ECO:0000256" key="3">
    <source>
        <dbReference type="ARBA" id="ARBA00022989"/>
    </source>
</evidence>
<dbReference type="AlphaFoldDB" id="A0A120CWY2"/>
<accession>A0A120CWY2</accession>
<dbReference type="RefSeq" id="WP_068460752.1">
    <property type="nucleotide sequence ID" value="NZ_LMTR01000040.1"/>
</dbReference>
<dbReference type="InterPro" id="IPR032808">
    <property type="entry name" value="DoxX"/>
</dbReference>
<dbReference type="Proteomes" id="UP000059074">
    <property type="component" value="Unassembled WGS sequence"/>
</dbReference>
<sequence>MDYSLQNMLVALGQLLLGGLFVFTGLNNFGPLGDRAAAGLKARGIPSPREVLKVASAFEVVAGACLMLGAMVAPAALALAFYTVVASYVLSNFWQQPLGETREVMHRTFIANIAIVGGLLLAAAQAL</sequence>